<comment type="caution">
    <text evidence="3">The sequence shown here is derived from an EMBL/GenBank/DDBJ whole genome shotgun (WGS) entry which is preliminary data.</text>
</comment>
<dbReference type="InterPro" id="IPR000477">
    <property type="entry name" value="RT_dom"/>
</dbReference>
<evidence type="ECO:0000256" key="1">
    <source>
        <dbReference type="SAM" id="MobiDB-lite"/>
    </source>
</evidence>
<accession>A0ABN9L8V0</accession>
<dbReference type="InterPro" id="IPR058912">
    <property type="entry name" value="HTH_animal"/>
</dbReference>
<dbReference type="PANTHER" id="PTHR21301:SF12">
    <property type="match status" value="1"/>
</dbReference>
<dbReference type="PANTHER" id="PTHR21301">
    <property type="entry name" value="REVERSE TRANSCRIPTASE"/>
    <property type="match status" value="1"/>
</dbReference>
<dbReference type="EMBL" id="CAUEEQ010012102">
    <property type="protein sequence ID" value="CAJ0936093.1"/>
    <property type="molecule type" value="Genomic_DNA"/>
</dbReference>
<evidence type="ECO:0000313" key="4">
    <source>
        <dbReference type="Proteomes" id="UP001176940"/>
    </source>
</evidence>
<keyword evidence="4" id="KW-1185">Reference proteome</keyword>
<feature type="domain" description="Reverse transcriptase" evidence="2">
    <location>
        <begin position="136"/>
        <end position="384"/>
    </location>
</feature>
<name>A0ABN9L8V0_9NEOB</name>
<evidence type="ECO:0000259" key="2">
    <source>
        <dbReference type="PROSITE" id="PS50878"/>
    </source>
</evidence>
<reference evidence="3" key="1">
    <citation type="submission" date="2023-07" db="EMBL/GenBank/DDBJ databases">
        <authorList>
            <person name="Stuckert A."/>
        </authorList>
    </citation>
    <scope>NUCLEOTIDE SEQUENCE</scope>
</reference>
<feature type="region of interest" description="Disordered" evidence="1">
    <location>
        <begin position="708"/>
        <end position="732"/>
    </location>
</feature>
<organism evidence="3 4">
    <name type="scientific">Ranitomeya imitator</name>
    <name type="common">mimic poison frog</name>
    <dbReference type="NCBI Taxonomy" id="111125"/>
    <lineage>
        <taxon>Eukaryota</taxon>
        <taxon>Metazoa</taxon>
        <taxon>Chordata</taxon>
        <taxon>Craniata</taxon>
        <taxon>Vertebrata</taxon>
        <taxon>Euteleostomi</taxon>
        <taxon>Amphibia</taxon>
        <taxon>Batrachia</taxon>
        <taxon>Anura</taxon>
        <taxon>Neobatrachia</taxon>
        <taxon>Hyloidea</taxon>
        <taxon>Dendrobatidae</taxon>
        <taxon>Dendrobatinae</taxon>
        <taxon>Ranitomeya</taxon>
    </lineage>
</organism>
<dbReference type="Proteomes" id="UP001176940">
    <property type="component" value="Unassembled WGS sequence"/>
</dbReference>
<dbReference type="PROSITE" id="PS50878">
    <property type="entry name" value="RT_POL"/>
    <property type="match status" value="1"/>
</dbReference>
<evidence type="ECO:0000313" key="3">
    <source>
        <dbReference type="EMBL" id="CAJ0936093.1"/>
    </source>
</evidence>
<sequence>MTPELSISSLGLRTPSKFSPPHTYHATETFISLVDREVKQFSHQQQLGFYPVHSNLSLVEKQALKSLQNNKTIIIKPADKGGAIVVMNYTDYTKEVIRQLSDPITYNVIPRDPVTNITTKIRGLLNHYLDRHIIDQKTASYLVNPHPITPVFYILPKIHKSLENPPGRPIVASTDSVLSPLSVFLEKILTPLVKKTKSYLLDTGHFLEIIQRLGTVPPESILVTLDVNSLYTSITHEKGTEATRYLLESSDMSLDSIQFCLDLLDIVLRENYFLYEDTFYVQKCGTAMGANVAPAYANAYMNFFEIKHVFPNDLFSRFALGYHRYIDDIFFIWTDTSDSMLDFVSQLNSIYPELQFTLHHSTEAVPFLDTLVIKDTRGNLSTDLYCKPTDSNSLLHYSSCHPRTTRDGLPRSQFNRVSRIVSNPEVREERLDTVAQKFKLRHYPPRLLENEKARILAPPSPPPPMYPRERIPFVHTFHPSMPKVYSIIKKHWPLLSKAYPNIDSFKAPTLICTKRPSNIRDKLVKADVGSSKPTTTQQILATRRQDPLNYCHPSVQRRPPLTVTEFYYGLIKNSGAEDSVSVCVTPAAEIVSLATPIGDNEHRSPMGQHDNQRSAADLCGCHCQIAMSAALWSSLIAESALEGPSVTSRLLIGRASGHMGGRATNHKPRRHRDVTARPLHIKRRCSDTDNDPDRCSVAVWSLESCHTDRSPATNDAGNQGKHRDGIQGKHRVTKRGPAISYPMCTLVTSEDIAGSVSHTPIQRCPREIQRRNKVLDFLQRPTISQQGPDRWSLSHITILLTISLLRHKKQRYR</sequence>
<proteinExistence type="predicted"/>
<gene>
    <name evidence="3" type="ORF">RIMI_LOCUS6642096</name>
</gene>
<protein>
    <recommendedName>
        <fullName evidence="2">Reverse transcriptase domain-containing protein</fullName>
    </recommendedName>
</protein>
<dbReference type="Pfam" id="PF26215">
    <property type="entry name" value="HTH_animal"/>
    <property type="match status" value="1"/>
</dbReference>